<name>A0A7H1Q657_9ACTN</name>
<dbReference type="GeneID" id="91465081"/>
<accession>A0A7H1Q657</accession>
<evidence type="ECO:0000256" key="1">
    <source>
        <dbReference type="SAM" id="Coils"/>
    </source>
</evidence>
<dbReference type="AlphaFoldDB" id="A0A7H1Q657"/>
<dbReference type="EMBL" id="CP051006">
    <property type="protein sequence ID" value="QNT95787.1"/>
    <property type="molecule type" value="Genomic_DNA"/>
</dbReference>
<organism evidence="2 3">
    <name type="scientific">Streptomyces griseofuscus</name>
    <dbReference type="NCBI Taxonomy" id="146922"/>
    <lineage>
        <taxon>Bacteria</taxon>
        <taxon>Bacillati</taxon>
        <taxon>Actinomycetota</taxon>
        <taxon>Actinomycetes</taxon>
        <taxon>Kitasatosporales</taxon>
        <taxon>Streptomycetaceae</taxon>
        <taxon>Streptomyces</taxon>
    </lineage>
</organism>
<keyword evidence="1" id="KW-0175">Coiled coil</keyword>
<feature type="coiled-coil region" evidence="1">
    <location>
        <begin position="10"/>
        <end position="125"/>
    </location>
</feature>
<dbReference type="KEGG" id="sgf:HEP81_05535"/>
<gene>
    <name evidence="2" type="ORF">HEP81_05535</name>
</gene>
<dbReference type="RefSeq" id="WP_037656375.1">
    <property type="nucleotide sequence ID" value="NZ_CP051006.1"/>
</dbReference>
<sequence>MIRIVTTGRLQRLEQDADRARARVREVQVQADTALGRHVHNAVELTARAEQAEAAASAARWDKDTAETEAKRLREHVVELEDALERAEATTDEVGVLLSHAMDALSAAQQELLLKDSEIRRLREELDGESMEGQSLTVLLHHGEPHTIYASREDAHADTATHGLPADHVWKPCDDRPASAFTWRCEAFIYNPVSNGFRRLHMPAPKQIEGAA</sequence>
<reference evidence="2 3" key="1">
    <citation type="submission" date="2020-04" db="EMBL/GenBank/DDBJ databases">
        <title>Characterization and engineering of Streptomyces griseofuscus DSM40191 as a potential heterologous host for expression of BGCs.</title>
        <authorList>
            <person name="Gren T."/>
            <person name="Whitford C.M."/>
            <person name="Mohite O.S."/>
            <person name="Joergensen T.S."/>
            <person name="Nielsen J.B."/>
            <person name="Lee S.Y."/>
            <person name="Weber T."/>
        </authorList>
    </citation>
    <scope>NUCLEOTIDE SEQUENCE [LARGE SCALE GENOMIC DNA]</scope>
    <source>
        <strain evidence="2 3">DSM 40191</strain>
    </source>
</reference>
<evidence type="ECO:0000313" key="3">
    <source>
        <dbReference type="Proteomes" id="UP000516422"/>
    </source>
</evidence>
<evidence type="ECO:0000313" key="2">
    <source>
        <dbReference type="EMBL" id="QNT95787.1"/>
    </source>
</evidence>
<dbReference type="Proteomes" id="UP000516422">
    <property type="component" value="Chromosome"/>
</dbReference>
<protein>
    <submittedName>
        <fullName evidence="2">Uncharacterized protein</fullName>
    </submittedName>
</protein>
<proteinExistence type="predicted"/>